<dbReference type="GeneID" id="5719663"/>
<dbReference type="InterPro" id="IPR013784">
    <property type="entry name" value="Carb-bd-like_fold"/>
</dbReference>
<evidence type="ECO:0000259" key="2">
    <source>
        <dbReference type="PROSITE" id="PS51166"/>
    </source>
</evidence>
<gene>
    <name evidence="3" type="ORF">CHLRE_12g551200v5</name>
</gene>
<protein>
    <recommendedName>
        <fullName evidence="2">CBM20 domain-containing protein</fullName>
    </recommendedName>
</protein>
<dbReference type="PANTHER" id="PTHR15048:SF0">
    <property type="entry name" value="STARCH-BINDING DOMAIN-CONTAINING PROTEIN 1"/>
    <property type="match status" value="1"/>
</dbReference>
<feature type="domain" description="CBM20" evidence="2">
    <location>
        <begin position="55"/>
        <end position="156"/>
    </location>
</feature>
<feature type="compositionally biased region" description="Low complexity" evidence="1">
    <location>
        <begin position="345"/>
        <end position="355"/>
    </location>
</feature>
<feature type="region of interest" description="Disordered" evidence="1">
    <location>
        <begin position="345"/>
        <end position="370"/>
    </location>
</feature>
<feature type="region of interest" description="Disordered" evidence="1">
    <location>
        <begin position="237"/>
        <end position="263"/>
    </location>
</feature>
<dbReference type="Gene3D" id="2.60.40.10">
    <property type="entry name" value="Immunoglobulins"/>
    <property type="match status" value="1"/>
</dbReference>
<dbReference type="SMART" id="SM01065">
    <property type="entry name" value="CBM_2"/>
    <property type="match status" value="1"/>
</dbReference>
<dbReference type="EMBL" id="CM008973">
    <property type="protein sequence ID" value="PNW76012.1"/>
    <property type="molecule type" value="Genomic_DNA"/>
</dbReference>
<feature type="compositionally biased region" description="Low complexity" evidence="1">
    <location>
        <begin position="514"/>
        <end position="531"/>
    </location>
</feature>
<evidence type="ECO:0000256" key="1">
    <source>
        <dbReference type="SAM" id="MobiDB-lite"/>
    </source>
</evidence>
<dbReference type="CDD" id="cd05467">
    <property type="entry name" value="CBM20"/>
    <property type="match status" value="1"/>
</dbReference>
<dbReference type="GO" id="GO:2001070">
    <property type="term" value="F:starch binding"/>
    <property type="evidence" value="ECO:0007669"/>
    <property type="project" value="InterPro"/>
</dbReference>
<dbReference type="PROSITE" id="PS51166">
    <property type="entry name" value="CBM20"/>
    <property type="match status" value="1"/>
</dbReference>
<dbReference type="SUPFAM" id="SSF49452">
    <property type="entry name" value="Starch-binding domain-like"/>
    <property type="match status" value="1"/>
</dbReference>
<dbReference type="STRING" id="3055.A0A2K3D652"/>
<feature type="region of interest" description="Disordered" evidence="1">
    <location>
        <begin position="587"/>
        <end position="642"/>
    </location>
</feature>
<dbReference type="RefSeq" id="XP_001694129.2">
    <property type="nucleotide sequence ID" value="XM_001694077.2"/>
</dbReference>
<organism evidence="3 4">
    <name type="scientific">Chlamydomonas reinhardtii</name>
    <name type="common">Chlamydomonas smithii</name>
    <dbReference type="NCBI Taxonomy" id="3055"/>
    <lineage>
        <taxon>Eukaryota</taxon>
        <taxon>Viridiplantae</taxon>
        <taxon>Chlorophyta</taxon>
        <taxon>core chlorophytes</taxon>
        <taxon>Chlorophyceae</taxon>
        <taxon>CS clade</taxon>
        <taxon>Chlamydomonadales</taxon>
        <taxon>Chlamydomonadaceae</taxon>
        <taxon>Chlamydomonas</taxon>
    </lineage>
</organism>
<keyword evidence="4" id="KW-1185">Reference proteome</keyword>
<dbReference type="Pfam" id="PF00686">
    <property type="entry name" value="CBM_20"/>
    <property type="match status" value="1"/>
</dbReference>
<dbReference type="AlphaFoldDB" id="A0A2K3D652"/>
<accession>A0A2K3D652</accession>
<feature type="compositionally biased region" description="Low complexity" evidence="1">
    <location>
        <begin position="243"/>
        <end position="252"/>
    </location>
</feature>
<feature type="region of interest" description="Disordered" evidence="1">
    <location>
        <begin position="455"/>
        <end position="478"/>
    </location>
</feature>
<dbReference type="GO" id="GO:0016020">
    <property type="term" value="C:membrane"/>
    <property type="evidence" value="ECO:0000318"/>
    <property type="project" value="GO_Central"/>
</dbReference>
<evidence type="ECO:0000313" key="3">
    <source>
        <dbReference type="EMBL" id="PNW76012.1"/>
    </source>
</evidence>
<name>A0A2K3D652_CHLRE</name>
<proteinExistence type="predicted"/>
<dbReference type="PaxDb" id="3055-EDP03065"/>
<evidence type="ECO:0000313" key="4">
    <source>
        <dbReference type="Proteomes" id="UP000006906"/>
    </source>
</evidence>
<dbReference type="Gramene" id="PNW76012">
    <property type="protein sequence ID" value="PNW76012"/>
    <property type="gene ID" value="CHLRE_12g551200v5"/>
</dbReference>
<dbReference type="InterPro" id="IPR002044">
    <property type="entry name" value="CBM20"/>
</dbReference>
<dbReference type="InParanoid" id="A0A2K3D652"/>
<dbReference type="OrthoDB" id="546181at2759"/>
<reference evidence="3 4" key="1">
    <citation type="journal article" date="2007" name="Science">
        <title>The Chlamydomonas genome reveals the evolution of key animal and plant functions.</title>
        <authorList>
            <person name="Merchant S.S."/>
            <person name="Prochnik S.E."/>
            <person name="Vallon O."/>
            <person name="Harris E.H."/>
            <person name="Karpowicz S.J."/>
            <person name="Witman G.B."/>
            <person name="Terry A."/>
            <person name="Salamov A."/>
            <person name="Fritz-Laylin L.K."/>
            <person name="Marechal-Drouard L."/>
            <person name="Marshall W.F."/>
            <person name="Qu L.H."/>
            <person name="Nelson D.R."/>
            <person name="Sanderfoot A.A."/>
            <person name="Spalding M.H."/>
            <person name="Kapitonov V.V."/>
            <person name="Ren Q."/>
            <person name="Ferris P."/>
            <person name="Lindquist E."/>
            <person name="Shapiro H."/>
            <person name="Lucas S.M."/>
            <person name="Grimwood J."/>
            <person name="Schmutz J."/>
            <person name="Cardol P."/>
            <person name="Cerutti H."/>
            <person name="Chanfreau G."/>
            <person name="Chen C.L."/>
            <person name="Cognat V."/>
            <person name="Croft M.T."/>
            <person name="Dent R."/>
            <person name="Dutcher S."/>
            <person name="Fernandez E."/>
            <person name="Fukuzawa H."/>
            <person name="Gonzalez-Ballester D."/>
            <person name="Gonzalez-Halphen D."/>
            <person name="Hallmann A."/>
            <person name="Hanikenne M."/>
            <person name="Hippler M."/>
            <person name="Inwood W."/>
            <person name="Jabbari K."/>
            <person name="Kalanon M."/>
            <person name="Kuras R."/>
            <person name="Lefebvre P.A."/>
            <person name="Lemaire S.D."/>
            <person name="Lobanov A.V."/>
            <person name="Lohr M."/>
            <person name="Manuell A."/>
            <person name="Meier I."/>
            <person name="Mets L."/>
            <person name="Mittag M."/>
            <person name="Mittelmeier T."/>
            <person name="Moroney J.V."/>
            <person name="Moseley J."/>
            <person name="Napoli C."/>
            <person name="Nedelcu A.M."/>
            <person name="Niyogi K."/>
            <person name="Novoselov S.V."/>
            <person name="Paulsen I.T."/>
            <person name="Pazour G."/>
            <person name="Purton S."/>
            <person name="Ral J.P."/>
            <person name="Riano-Pachon D.M."/>
            <person name="Riekhof W."/>
            <person name="Rymarquis L."/>
            <person name="Schroda M."/>
            <person name="Stern D."/>
            <person name="Umen J."/>
            <person name="Willows R."/>
            <person name="Wilson N."/>
            <person name="Zimmer S.L."/>
            <person name="Allmer J."/>
            <person name="Balk J."/>
            <person name="Bisova K."/>
            <person name="Chen C.J."/>
            <person name="Elias M."/>
            <person name="Gendler K."/>
            <person name="Hauser C."/>
            <person name="Lamb M.R."/>
            <person name="Ledford H."/>
            <person name="Long J.C."/>
            <person name="Minagawa J."/>
            <person name="Page M.D."/>
            <person name="Pan J."/>
            <person name="Pootakham W."/>
            <person name="Roje S."/>
            <person name="Rose A."/>
            <person name="Stahlberg E."/>
            <person name="Terauchi A.M."/>
            <person name="Yang P."/>
            <person name="Ball S."/>
            <person name="Bowler C."/>
            <person name="Dieckmann C.L."/>
            <person name="Gladyshev V.N."/>
            <person name="Green P."/>
            <person name="Jorgensen R."/>
            <person name="Mayfield S."/>
            <person name="Mueller-Roeber B."/>
            <person name="Rajamani S."/>
            <person name="Sayre R.T."/>
            <person name="Brokstein P."/>
            <person name="Dubchak I."/>
            <person name="Goodstein D."/>
            <person name="Hornick L."/>
            <person name="Huang Y.W."/>
            <person name="Jhaveri J."/>
            <person name="Luo Y."/>
            <person name="Martinez D."/>
            <person name="Ngau W.C."/>
            <person name="Otillar B."/>
            <person name="Poliakov A."/>
            <person name="Porter A."/>
            <person name="Szajkowski L."/>
            <person name="Werner G."/>
            <person name="Zhou K."/>
            <person name="Grigoriev I.V."/>
            <person name="Rokhsar D.S."/>
            <person name="Grossman A.R."/>
        </authorList>
    </citation>
    <scope>NUCLEOTIDE SEQUENCE [LARGE SCALE GENOMIC DNA]</scope>
    <source>
        <strain evidence="4">CC-503</strain>
    </source>
</reference>
<feature type="compositionally biased region" description="Low complexity" evidence="1">
    <location>
        <begin position="455"/>
        <end position="473"/>
    </location>
</feature>
<dbReference type="Proteomes" id="UP000006906">
    <property type="component" value="Chromosome 12"/>
</dbReference>
<dbReference type="InterPro" id="IPR013783">
    <property type="entry name" value="Ig-like_fold"/>
</dbReference>
<dbReference type="ExpressionAtlas" id="A0A2K3D652">
    <property type="expression patterns" value="baseline"/>
</dbReference>
<sequence length="642" mass="65942">MHNGHIRTICRDACGQQRSDRLRNARAVPRPSRYSAVKVLAFQTDLAARDAAPLAKKATSVRYRFVVPQYVTHYGQELRVVGSLPELGGWNPWTAPRMSWSDGHQWSLENNLPQETFEFKVIAVEGGHVRWESGSNRVVQTDDDGDIPVEVVVWLTCHFDHTADTGMQLAVPRANVQDAFETGRAHLEMLKKRRSRMSLETEQVANPVERKRAAAELIRLTEAVVEASTSVHQLGHMLGNAPGSGSASDGEGAAAGAGTGTGAAAEDENKVLLMAIDSVRLPKAMRRISFASVVQARGAGGLEAAAGSDADAAATAAGAVSPFLRGELDARAEELMSAAGALLQEMQQQKQQRQQANGRAKPDTAAPASAEWAELAQEAGHVAEALAHLGAPADTQLQLQGLASVGSALASGNGNGVHLPSHSAALASPPEALEAVGAAANDADDVADDADETVASWDDGPAAAPEADAAAAPRKNKGGPLKQLAANLTGALPFKLPFNFGSSPPPAVAASVAAAAPGGSNGTGSTSSGGAARHGIFGTLRTGGVALRPAAARSAAPGGGMSRQPSVATAAAAPAAAGGSVVGLTEAPTHSYASEPTAEVELSADNGPAAAQVAVEQPGRPKTSKGRKVRTYKGVHRSSKST</sequence>
<feature type="region of interest" description="Disordered" evidence="1">
    <location>
        <begin position="514"/>
        <end position="534"/>
    </location>
</feature>
<dbReference type="PANTHER" id="PTHR15048">
    <property type="entry name" value="STARCH-BINDING DOMAIN-CONTAINING PROTEIN 1"/>
    <property type="match status" value="1"/>
</dbReference>
<feature type="compositionally biased region" description="Basic residues" evidence="1">
    <location>
        <begin position="622"/>
        <end position="642"/>
    </location>
</feature>
<dbReference type="KEGG" id="cre:CHLRE_12g551200v5"/>